<organism evidence="2 3">
    <name type="scientific">Rubrivivax rivuli</name>
    <dbReference type="NCBI Taxonomy" id="1862385"/>
    <lineage>
        <taxon>Bacteria</taxon>
        <taxon>Pseudomonadati</taxon>
        <taxon>Pseudomonadota</taxon>
        <taxon>Betaproteobacteria</taxon>
        <taxon>Burkholderiales</taxon>
        <taxon>Sphaerotilaceae</taxon>
        <taxon>Rubrivivax</taxon>
    </lineage>
</organism>
<dbReference type="GO" id="GO:0016747">
    <property type="term" value="F:acyltransferase activity, transferring groups other than amino-acyl groups"/>
    <property type="evidence" value="ECO:0007669"/>
    <property type="project" value="InterPro"/>
</dbReference>
<evidence type="ECO:0000313" key="2">
    <source>
        <dbReference type="EMBL" id="RVU45394.1"/>
    </source>
</evidence>
<dbReference type="OrthoDB" id="9796171at2"/>
<feature type="domain" description="N-acetyltransferase" evidence="1">
    <location>
        <begin position="6"/>
        <end position="149"/>
    </location>
</feature>
<dbReference type="Gene3D" id="3.40.630.30">
    <property type="match status" value="1"/>
</dbReference>
<name>A0A437RFA2_9BURK</name>
<dbReference type="RefSeq" id="WP_128229492.1">
    <property type="nucleotide sequence ID" value="NZ_SACR01000004.1"/>
</dbReference>
<evidence type="ECO:0000259" key="1">
    <source>
        <dbReference type="PROSITE" id="PS51186"/>
    </source>
</evidence>
<dbReference type="Pfam" id="PF13673">
    <property type="entry name" value="Acetyltransf_10"/>
    <property type="match status" value="1"/>
</dbReference>
<sequence>MKWWYGRFAALSVGDLYDALALRSQVFVVEQNCVFLDADGADRDSAHLLGRDEAGVLQAYLRVVDPGVKYAEPSIGRVITSEATRGTGLGHALIAEGIARCRNAWPGQPIRIGAQSRLESFYARHGFVREGEDYIEDGIPHCEMVLPGDKTA</sequence>
<dbReference type="EMBL" id="SACR01000004">
    <property type="protein sequence ID" value="RVU45394.1"/>
    <property type="molecule type" value="Genomic_DNA"/>
</dbReference>
<keyword evidence="2" id="KW-0808">Transferase</keyword>
<evidence type="ECO:0000313" key="3">
    <source>
        <dbReference type="Proteomes" id="UP000285575"/>
    </source>
</evidence>
<comment type="caution">
    <text evidence="2">The sequence shown here is derived from an EMBL/GenBank/DDBJ whole genome shotgun (WGS) entry which is preliminary data.</text>
</comment>
<dbReference type="InterPro" id="IPR016181">
    <property type="entry name" value="Acyl_CoA_acyltransferase"/>
</dbReference>
<protein>
    <submittedName>
        <fullName evidence="2">GNAT family N-acetyltransferase</fullName>
    </submittedName>
</protein>
<proteinExistence type="predicted"/>
<dbReference type="PROSITE" id="PS51186">
    <property type="entry name" value="GNAT"/>
    <property type="match status" value="1"/>
</dbReference>
<accession>A0A437RFA2</accession>
<dbReference type="SUPFAM" id="SSF55729">
    <property type="entry name" value="Acyl-CoA N-acyltransferases (Nat)"/>
    <property type="match status" value="1"/>
</dbReference>
<reference evidence="2 3" key="1">
    <citation type="submission" date="2019-01" db="EMBL/GenBank/DDBJ databases">
        <authorList>
            <person name="Chen W.-M."/>
        </authorList>
    </citation>
    <scope>NUCLEOTIDE SEQUENCE [LARGE SCALE GENOMIC DNA]</scope>
    <source>
        <strain evidence="2 3">KYPY4</strain>
    </source>
</reference>
<gene>
    <name evidence="2" type="ORF">EOE66_14815</name>
</gene>
<dbReference type="AlphaFoldDB" id="A0A437RFA2"/>
<keyword evidence="3" id="KW-1185">Reference proteome</keyword>
<dbReference type="InterPro" id="IPR000182">
    <property type="entry name" value="GNAT_dom"/>
</dbReference>
<dbReference type="Proteomes" id="UP000285575">
    <property type="component" value="Unassembled WGS sequence"/>
</dbReference>